<accession>A0AAE3H1S8</accession>
<dbReference type="InterPro" id="IPR030392">
    <property type="entry name" value="S74_ICA"/>
</dbReference>
<gene>
    <name evidence="3" type="ORF">EGI31_05745</name>
</gene>
<keyword evidence="1" id="KW-0175">Coiled coil</keyword>
<dbReference type="PROSITE" id="PS51688">
    <property type="entry name" value="ICA"/>
    <property type="match status" value="1"/>
</dbReference>
<evidence type="ECO:0000313" key="4">
    <source>
        <dbReference type="Proteomes" id="UP001204144"/>
    </source>
</evidence>
<dbReference type="AlphaFoldDB" id="A0AAE3H1S8"/>
<sequence length="508" mass="56056">MKKVNLLILIIFVFSFNCFSQSIEIKPGTVRLKMSTSQRLSLTTLSEGEMVFDNDTQSIWIWKNNQWNEITTNISQAETLWLKDGIIGDEIRNTTNNGFWSKSSEITTNDSNNPPTAPISGNGTRLMWIPSRAAFRVGSVFNNSRAWDADSIGKFSFSSGYNTKAIGPYSVSFGYNSLAKGFGSYAFGEASKAIGDNSFVTGSNSVANGRISMAMGFGNIAKGNYSIAMGYQNESKGESSTSIGFRNFSSGNSSLSIGFNNLVENDYSFAIGSENISSNYFSLSLGYKNQATGIASFAIGNENRASGVRSFTLGNHLNSNQKNGSFLVGDNPENPNSNMLLADTSNRFLARFENGYYLLTDNNLSDPVKYGVFLSNKSNSWSTISDSTKKELFLASNGEHILESVRKIKVGTWNYKGDNERKNNRHWGIMAQDFYKYFGQDKYGFIGCDTLIASADFDGVTFAALKALEEKTNILSKENVQLKNDLSLIKEELLDLKKLLISSLNKEF</sequence>
<dbReference type="Gene3D" id="2.150.10.10">
    <property type="entry name" value="Serralysin-like metalloprotease, C-terminal"/>
    <property type="match status" value="2"/>
</dbReference>
<proteinExistence type="predicted"/>
<reference evidence="3 4" key="1">
    <citation type="submission" date="2018-11" db="EMBL/GenBank/DDBJ databases">
        <title>Novel bacteria species description.</title>
        <authorList>
            <person name="Han J.-H."/>
        </authorList>
    </citation>
    <scope>NUCLEOTIDE SEQUENCE [LARGE SCALE GENOMIC DNA]</scope>
    <source>
        <strain evidence="3 4">KCTC23259</strain>
    </source>
</reference>
<feature type="coiled-coil region" evidence="1">
    <location>
        <begin position="465"/>
        <end position="499"/>
    </location>
</feature>
<dbReference type="CDD" id="cd12820">
    <property type="entry name" value="LbR_YadA-like"/>
    <property type="match status" value="1"/>
</dbReference>
<dbReference type="Pfam" id="PF13884">
    <property type="entry name" value="Peptidase_S74"/>
    <property type="match status" value="1"/>
</dbReference>
<organism evidence="3 4">
    <name type="scientific">Lacihabitans soyangensis</name>
    <dbReference type="NCBI Taxonomy" id="869394"/>
    <lineage>
        <taxon>Bacteria</taxon>
        <taxon>Pseudomonadati</taxon>
        <taxon>Bacteroidota</taxon>
        <taxon>Cytophagia</taxon>
        <taxon>Cytophagales</taxon>
        <taxon>Leadbetterellaceae</taxon>
        <taxon>Lacihabitans</taxon>
    </lineage>
</organism>
<comment type="caution">
    <text evidence="3">The sequence shown here is derived from an EMBL/GenBank/DDBJ whole genome shotgun (WGS) entry which is preliminary data.</text>
</comment>
<dbReference type="SUPFAM" id="SSF101967">
    <property type="entry name" value="Adhesin YadA, collagen-binding domain"/>
    <property type="match status" value="2"/>
</dbReference>
<dbReference type="InterPro" id="IPR011049">
    <property type="entry name" value="Serralysin-like_metalloprot_C"/>
</dbReference>
<evidence type="ECO:0000259" key="2">
    <source>
        <dbReference type="PROSITE" id="PS51688"/>
    </source>
</evidence>
<dbReference type="InterPro" id="IPR008640">
    <property type="entry name" value="Adhesin_Head_dom"/>
</dbReference>
<feature type="domain" description="Peptidase S74" evidence="2">
    <location>
        <begin position="385"/>
        <end position="486"/>
    </location>
</feature>
<protein>
    <recommendedName>
        <fullName evidence="2">Peptidase S74 domain-containing protein</fullName>
    </recommendedName>
</protein>
<dbReference type="EMBL" id="RJUF01000010">
    <property type="protein sequence ID" value="MCP9762449.1"/>
    <property type="molecule type" value="Genomic_DNA"/>
</dbReference>
<name>A0AAE3H1S8_9BACT</name>
<dbReference type="Pfam" id="PF05658">
    <property type="entry name" value="YadA_head"/>
    <property type="match status" value="5"/>
</dbReference>
<dbReference type="GO" id="GO:0019867">
    <property type="term" value="C:outer membrane"/>
    <property type="evidence" value="ECO:0007669"/>
    <property type="project" value="InterPro"/>
</dbReference>
<evidence type="ECO:0000313" key="3">
    <source>
        <dbReference type="EMBL" id="MCP9762449.1"/>
    </source>
</evidence>
<dbReference type="RefSeq" id="WP_255036217.1">
    <property type="nucleotide sequence ID" value="NZ_RJUF01000010.1"/>
</dbReference>
<keyword evidence="4" id="KW-1185">Reference proteome</keyword>
<dbReference type="Proteomes" id="UP001204144">
    <property type="component" value="Unassembled WGS sequence"/>
</dbReference>
<evidence type="ECO:0000256" key="1">
    <source>
        <dbReference type="SAM" id="Coils"/>
    </source>
</evidence>